<dbReference type="PANTHER" id="PTHR22960">
    <property type="entry name" value="MOLYBDOPTERIN COFACTOR SYNTHESIS PROTEIN A"/>
    <property type="match status" value="1"/>
</dbReference>
<dbReference type="PANTHER" id="PTHR22960:SF0">
    <property type="entry name" value="MOLYBDENUM COFACTOR BIOSYNTHESIS PROTEIN 1"/>
    <property type="match status" value="1"/>
</dbReference>
<dbReference type="Pfam" id="PF06463">
    <property type="entry name" value="Mob_synth_C"/>
    <property type="match status" value="1"/>
</dbReference>
<comment type="subunit">
    <text evidence="12">Monomer and homodimer.</text>
</comment>
<dbReference type="InterPro" id="IPR050105">
    <property type="entry name" value="MoCo_biosynth_MoaA/MoaC"/>
</dbReference>
<feature type="binding site" evidence="12">
    <location>
        <position position="211"/>
    </location>
    <ligand>
        <name>S-adenosyl-L-methionine</name>
        <dbReference type="ChEBI" id="CHEBI:59789"/>
    </ligand>
</feature>
<keyword evidence="10 12" id="KW-0456">Lyase</keyword>
<evidence type="ECO:0000256" key="10">
    <source>
        <dbReference type="ARBA" id="ARBA00023239"/>
    </source>
</evidence>
<dbReference type="GO" id="GO:0005525">
    <property type="term" value="F:GTP binding"/>
    <property type="evidence" value="ECO:0007669"/>
    <property type="project" value="UniProtKB-UniRule"/>
</dbReference>
<dbReference type="SFLD" id="SFLDG01383">
    <property type="entry name" value="cyclic_pyranopterin_phosphate"/>
    <property type="match status" value="1"/>
</dbReference>
<accession>A0A1X7LC60</accession>
<evidence type="ECO:0000313" key="15">
    <source>
        <dbReference type="Proteomes" id="UP000193834"/>
    </source>
</evidence>
<dbReference type="CDD" id="cd21117">
    <property type="entry name" value="Twitch_MoaA"/>
    <property type="match status" value="1"/>
</dbReference>
<evidence type="ECO:0000256" key="3">
    <source>
        <dbReference type="ARBA" id="ARBA00022691"/>
    </source>
</evidence>
<keyword evidence="6 12" id="KW-0408">Iron</keyword>
<feature type="binding site" evidence="12">
    <location>
        <position position="31"/>
    </location>
    <ligand>
        <name>GTP</name>
        <dbReference type="ChEBI" id="CHEBI:37565"/>
    </ligand>
</feature>
<dbReference type="SUPFAM" id="SSF102114">
    <property type="entry name" value="Radical SAM enzymes"/>
    <property type="match status" value="1"/>
</dbReference>
<keyword evidence="2 12" id="KW-0004">4Fe-4S</keyword>
<keyword evidence="4 12" id="KW-0479">Metal-binding</keyword>
<feature type="binding site" evidence="12">
    <location>
        <begin position="280"/>
        <end position="282"/>
    </location>
    <ligand>
        <name>GTP</name>
        <dbReference type="ChEBI" id="CHEBI:37565"/>
    </ligand>
</feature>
<evidence type="ECO:0000256" key="4">
    <source>
        <dbReference type="ARBA" id="ARBA00022723"/>
    </source>
</evidence>
<dbReference type="InterPro" id="IPR040064">
    <property type="entry name" value="MoaA-like"/>
</dbReference>
<evidence type="ECO:0000256" key="1">
    <source>
        <dbReference type="ARBA" id="ARBA00012167"/>
    </source>
</evidence>
<dbReference type="InterPro" id="IPR010505">
    <property type="entry name" value="MoaA_twitch"/>
</dbReference>
<evidence type="ECO:0000256" key="7">
    <source>
        <dbReference type="ARBA" id="ARBA00023014"/>
    </source>
</evidence>
<feature type="binding site" evidence="12">
    <location>
        <position position="38"/>
    </location>
    <ligand>
        <name>[4Fe-4S] cluster</name>
        <dbReference type="ChEBI" id="CHEBI:49883"/>
        <label>1</label>
        <note>4Fe-4S-S-AdoMet</note>
    </ligand>
</feature>
<dbReference type="Gene3D" id="3.20.20.70">
    <property type="entry name" value="Aldolase class I"/>
    <property type="match status" value="1"/>
</dbReference>
<feature type="binding site" evidence="12">
    <location>
        <position position="85"/>
    </location>
    <ligand>
        <name>GTP</name>
        <dbReference type="ChEBI" id="CHEBI:37565"/>
    </ligand>
</feature>
<dbReference type="HAMAP" id="MF_01225_B">
    <property type="entry name" value="MoaA_B"/>
    <property type="match status" value="1"/>
</dbReference>
<comment type="catalytic activity">
    <reaction evidence="11 12">
        <text>GTP + AH2 + S-adenosyl-L-methionine = (8S)-3',8-cyclo-7,8-dihydroguanosine 5'-triphosphate + 5'-deoxyadenosine + L-methionine + A + H(+)</text>
        <dbReference type="Rhea" id="RHEA:49576"/>
        <dbReference type="ChEBI" id="CHEBI:13193"/>
        <dbReference type="ChEBI" id="CHEBI:15378"/>
        <dbReference type="ChEBI" id="CHEBI:17319"/>
        <dbReference type="ChEBI" id="CHEBI:17499"/>
        <dbReference type="ChEBI" id="CHEBI:37565"/>
        <dbReference type="ChEBI" id="CHEBI:57844"/>
        <dbReference type="ChEBI" id="CHEBI:59789"/>
        <dbReference type="ChEBI" id="CHEBI:131766"/>
        <dbReference type="EC" id="4.1.99.22"/>
    </reaction>
</comment>
<evidence type="ECO:0000256" key="2">
    <source>
        <dbReference type="ARBA" id="ARBA00022485"/>
    </source>
</evidence>
<proteinExistence type="inferred from homology"/>
<evidence type="ECO:0000256" key="8">
    <source>
        <dbReference type="ARBA" id="ARBA00023134"/>
    </source>
</evidence>
<feature type="binding site" evidence="12">
    <location>
        <position position="278"/>
    </location>
    <ligand>
        <name>[4Fe-4S] cluster</name>
        <dbReference type="ChEBI" id="CHEBI:49883"/>
        <label>2</label>
        <note>4Fe-4S-substrate</note>
    </ligand>
</feature>
<dbReference type="EC" id="4.1.99.22" evidence="1 12"/>
<keyword evidence="9 12" id="KW-0501">Molybdenum cofactor biosynthesis</keyword>
<dbReference type="PROSITE" id="PS01305">
    <property type="entry name" value="MOAA_NIFB_PQQE"/>
    <property type="match status" value="1"/>
</dbReference>
<dbReference type="GO" id="GO:0051539">
    <property type="term" value="F:4 iron, 4 sulfur cluster binding"/>
    <property type="evidence" value="ECO:0007669"/>
    <property type="project" value="UniProtKB-UniRule"/>
</dbReference>
<name>A0A1X7LC60_9BACL</name>
<keyword evidence="15" id="KW-1185">Reference proteome</keyword>
<dbReference type="CDD" id="cd01335">
    <property type="entry name" value="Radical_SAM"/>
    <property type="match status" value="1"/>
</dbReference>
<dbReference type="PROSITE" id="PS51918">
    <property type="entry name" value="RADICAL_SAM"/>
    <property type="match status" value="1"/>
</dbReference>
<evidence type="ECO:0000256" key="5">
    <source>
        <dbReference type="ARBA" id="ARBA00022741"/>
    </source>
</evidence>
<keyword evidence="3 12" id="KW-0949">S-adenosyl-L-methionine</keyword>
<feature type="binding site" evidence="12">
    <location>
        <position position="45"/>
    </location>
    <ligand>
        <name>[4Fe-4S] cluster</name>
        <dbReference type="ChEBI" id="CHEBI:49883"/>
        <label>1</label>
        <note>4Fe-4S-S-AdoMet</note>
    </ligand>
</feature>
<dbReference type="RefSeq" id="WP_085495725.1">
    <property type="nucleotide sequence ID" value="NZ_FXAZ01000004.1"/>
</dbReference>
<dbReference type="InterPro" id="IPR000385">
    <property type="entry name" value="MoaA_NifB_PqqE_Fe-S-bd_CS"/>
</dbReference>
<feature type="binding site" evidence="12">
    <location>
        <position position="140"/>
    </location>
    <ligand>
        <name>S-adenosyl-L-methionine</name>
        <dbReference type="ChEBI" id="CHEBI:59789"/>
    </ligand>
</feature>
<keyword evidence="5 12" id="KW-0547">Nucleotide-binding</keyword>
<dbReference type="SFLD" id="SFLDG01386">
    <property type="entry name" value="main_SPASM_domain-containing"/>
    <property type="match status" value="1"/>
</dbReference>
<dbReference type="STRING" id="1852522.SAMN06295960_3214"/>
<feature type="binding site" evidence="12">
    <location>
        <position position="44"/>
    </location>
    <ligand>
        <name>S-adenosyl-L-methionine</name>
        <dbReference type="ChEBI" id="CHEBI:59789"/>
    </ligand>
</feature>
<dbReference type="InterPro" id="IPR013785">
    <property type="entry name" value="Aldolase_TIM"/>
</dbReference>
<dbReference type="EMBL" id="FXAZ01000004">
    <property type="protein sequence ID" value="SMG50983.1"/>
    <property type="molecule type" value="Genomic_DNA"/>
</dbReference>
<evidence type="ECO:0000259" key="13">
    <source>
        <dbReference type="PROSITE" id="PS51918"/>
    </source>
</evidence>
<dbReference type="InterPro" id="IPR006638">
    <property type="entry name" value="Elp3/MiaA/NifB-like_rSAM"/>
</dbReference>
<reference evidence="14 15" key="1">
    <citation type="submission" date="2017-04" db="EMBL/GenBank/DDBJ databases">
        <authorList>
            <person name="Afonso C.L."/>
            <person name="Miller P.J."/>
            <person name="Scott M.A."/>
            <person name="Spackman E."/>
            <person name="Goraichik I."/>
            <person name="Dimitrov K.M."/>
            <person name="Suarez D.L."/>
            <person name="Swayne D.E."/>
        </authorList>
    </citation>
    <scope>NUCLEOTIDE SEQUENCE [LARGE SCALE GENOMIC DNA]</scope>
    <source>
        <strain evidence="14 15">11</strain>
    </source>
</reference>
<sequence length="351" mass="40402">MKQEHDAADLVDAVPALPLRDQWDRPLRDLRLSVIDRCNFRCSYCMPKEVFGDDYAFLPPSELLSFDEMERLIRLFALLGVKKIRLTGGEPLLRQDLPRLIERLVVIPGIEDVAMTTNGVLLDRYMEELHQSGLRRLNISLDALDAELFKHMNGRGYPPTRILHNIKEAKRRGFKVRVNMVVQRGVNDHEIIPMARYFKEQEIDLCLIEFMDVGNDNGWDMTRVVTKREMIAKVTEAMSIEPLEARYYGEVAARYRYHDSDAEIHFISSVSESFCSTCTRARVSSDGKLFTCLFASSGFDLREELRAGASDAELLASLVKVWSNRKDRYSDERSVHQQSNRRKIDMSYIGG</sequence>
<dbReference type="GO" id="GO:0061799">
    <property type="term" value="F:cyclic pyranopterin monophosphate synthase activity"/>
    <property type="evidence" value="ECO:0007669"/>
    <property type="project" value="TreeGrafter"/>
</dbReference>
<evidence type="ECO:0000256" key="11">
    <source>
        <dbReference type="ARBA" id="ARBA00048697"/>
    </source>
</evidence>
<keyword evidence="8 12" id="KW-0342">GTP-binding</keyword>
<feature type="binding site" evidence="12">
    <location>
        <position position="275"/>
    </location>
    <ligand>
        <name>[4Fe-4S] cluster</name>
        <dbReference type="ChEBI" id="CHEBI:49883"/>
        <label>2</label>
        <note>4Fe-4S-substrate</note>
    </ligand>
</feature>
<dbReference type="InterPro" id="IPR058240">
    <property type="entry name" value="rSAM_sf"/>
</dbReference>
<dbReference type="OrthoDB" id="9763993at2"/>
<dbReference type="AlphaFoldDB" id="A0A1X7LC60"/>
<protein>
    <recommendedName>
        <fullName evidence="1 12">GTP 3',8-cyclase</fullName>
        <ecNumber evidence="1 12">4.1.99.22</ecNumber>
    </recommendedName>
    <alternativeName>
        <fullName evidence="12">Molybdenum cofactor biosynthesis protein A</fullName>
    </alternativeName>
</protein>
<comment type="function">
    <text evidence="12">Catalyzes the cyclization of GTP to (8S)-3',8-cyclo-7,8-dihydroguanosine 5'-triphosphate.</text>
</comment>
<evidence type="ECO:0000256" key="12">
    <source>
        <dbReference type="HAMAP-Rule" id="MF_01225"/>
    </source>
</evidence>
<dbReference type="Proteomes" id="UP000193834">
    <property type="component" value="Unassembled WGS sequence"/>
</dbReference>
<dbReference type="NCBIfam" id="TIGR02666">
    <property type="entry name" value="moaA"/>
    <property type="match status" value="1"/>
</dbReference>
<feature type="domain" description="Radical SAM core" evidence="13">
    <location>
        <begin position="22"/>
        <end position="241"/>
    </location>
</feature>
<comment type="caution">
    <text evidence="12">Lacks conserved residue(s) required for the propagation of feature annotation.</text>
</comment>
<evidence type="ECO:0000313" key="14">
    <source>
        <dbReference type="EMBL" id="SMG50983.1"/>
    </source>
</evidence>
<dbReference type="SMART" id="SM00729">
    <property type="entry name" value="Elp3"/>
    <property type="match status" value="1"/>
</dbReference>
<gene>
    <name evidence="12" type="primary">moaA</name>
    <name evidence="14" type="ORF">SAMN06295960_3214</name>
</gene>
<feature type="binding site" evidence="12">
    <location>
        <position position="116"/>
    </location>
    <ligand>
        <name>GTP</name>
        <dbReference type="ChEBI" id="CHEBI:37565"/>
    </ligand>
</feature>
<dbReference type="SFLD" id="SFLDG01067">
    <property type="entry name" value="SPASM/twitch_domain_containing"/>
    <property type="match status" value="1"/>
</dbReference>
<dbReference type="InterPro" id="IPR007197">
    <property type="entry name" value="rSAM"/>
</dbReference>
<keyword evidence="7 12" id="KW-0411">Iron-sulfur</keyword>
<dbReference type="SFLD" id="SFLDS00029">
    <property type="entry name" value="Radical_SAM"/>
    <property type="match status" value="1"/>
</dbReference>
<feature type="binding site" evidence="12">
    <location>
        <position position="89"/>
    </location>
    <ligand>
        <name>S-adenosyl-L-methionine</name>
        <dbReference type="ChEBI" id="CHEBI:59789"/>
    </ligand>
</feature>
<comment type="pathway">
    <text evidence="12">Cofactor biosynthesis; molybdopterin biosynthesis.</text>
</comment>
<evidence type="ECO:0000256" key="9">
    <source>
        <dbReference type="ARBA" id="ARBA00023150"/>
    </source>
</evidence>
<dbReference type="InterPro" id="IPR013483">
    <property type="entry name" value="MoaA"/>
</dbReference>
<dbReference type="UniPathway" id="UPA00344"/>
<feature type="binding site" evidence="12">
    <location>
        <position position="42"/>
    </location>
    <ligand>
        <name>[4Fe-4S] cluster</name>
        <dbReference type="ChEBI" id="CHEBI:49883"/>
        <label>1</label>
        <note>4Fe-4S-S-AdoMet</note>
    </ligand>
</feature>
<dbReference type="GO" id="GO:0061798">
    <property type="term" value="F:GTP 3',8'-cyclase activity"/>
    <property type="evidence" value="ECO:0007669"/>
    <property type="project" value="UniProtKB-UniRule"/>
</dbReference>
<comment type="similarity">
    <text evidence="12">Belongs to the radical SAM superfamily. MoaA family.</text>
</comment>
<dbReference type="GO" id="GO:0046872">
    <property type="term" value="F:metal ion binding"/>
    <property type="evidence" value="ECO:0007669"/>
    <property type="project" value="UniProtKB-KW"/>
</dbReference>
<feature type="binding site" evidence="12">
    <location>
        <position position="292"/>
    </location>
    <ligand>
        <name>[4Fe-4S] cluster</name>
        <dbReference type="ChEBI" id="CHEBI:49883"/>
        <label>2</label>
        <note>4Fe-4S-substrate</note>
    </ligand>
</feature>
<organism evidence="14 15">
    <name type="scientific">Paenibacillus aquistagni</name>
    <dbReference type="NCBI Taxonomy" id="1852522"/>
    <lineage>
        <taxon>Bacteria</taxon>
        <taxon>Bacillati</taxon>
        <taxon>Bacillota</taxon>
        <taxon>Bacilli</taxon>
        <taxon>Bacillales</taxon>
        <taxon>Paenibacillaceae</taxon>
        <taxon>Paenibacillus</taxon>
    </lineage>
</organism>
<evidence type="ECO:0000256" key="6">
    <source>
        <dbReference type="ARBA" id="ARBA00023004"/>
    </source>
</evidence>
<dbReference type="GO" id="GO:0006777">
    <property type="term" value="P:Mo-molybdopterin cofactor biosynthetic process"/>
    <property type="evidence" value="ECO:0007669"/>
    <property type="project" value="UniProtKB-UniRule"/>
</dbReference>
<dbReference type="GO" id="GO:1904047">
    <property type="term" value="F:S-adenosyl-L-methionine binding"/>
    <property type="evidence" value="ECO:0007669"/>
    <property type="project" value="UniProtKB-UniRule"/>
</dbReference>
<comment type="cofactor">
    <cofactor evidence="12">
        <name>[4Fe-4S] cluster</name>
        <dbReference type="ChEBI" id="CHEBI:49883"/>
    </cofactor>
    <text evidence="12">Binds 2 [4Fe-4S] clusters. Binds 1 [4Fe-4S] cluster coordinated with 3 cysteines and an exchangeable S-adenosyl-L-methionine and 1 [4Fe-4S] cluster coordinated with 3 cysteines and the GTP-derived substrate.</text>
</comment>
<dbReference type="Pfam" id="PF04055">
    <property type="entry name" value="Radical_SAM"/>
    <property type="match status" value="1"/>
</dbReference>